<organism evidence="4">
    <name type="scientific">Rodentolepis nana</name>
    <name type="common">Dwarf tapeworm</name>
    <name type="synonym">Hymenolepis nana</name>
    <dbReference type="NCBI Taxonomy" id="102285"/>
    <lineage>
        <taxon>Eukaryota</taxon>
        <taxon>Metazoa</taxon>
        <taxon>Spiralia</taxon>
        <taxon>Lophotrochozoa</taxon>
        <taxon>Platyhelminthes</taxon>
        <taxon>Cestoda</taxon>
        <taxon>Eucestoda</taxon>
        <taxon>Cyclophyllidea</taxon>
        <taxon>Hymenolepididae</taxon>
        <taxon>Rodentolepis</taxon>
    </lineage>
</organism>
<dbReference type="WBParaSite" id="HNAJ_0000456301-mRNA-1">
    <property type="protein sequence ID" value="HNAJ_0000456301-mRNA-1"/>
    <property type="gene ID" value="HNAJ_0000456301"/>
</dbReference>
<evidence type="ECO:0000313" key="2">
    <source>
        <dbReference type="EMBL" id="VDO00421.1"/>
    </source>
</evidence>
<gene>
    <name evidence="2" type="ORF">HNAJ_LOCUS4561</name>
</gene>
<proteinExistence type="predicted"/>
<dbReference type="OrthoDB" id="843225at2759"/>
<sequence>MEHSRRVGIPFDGSEAAKKAVHWYLDNAADPNDIVIFIHVQELPALPLLNLRSGLNMPTEQWMKTISER</sequence>
<dbReference type="Pfam" id="PF00582">
    <property type="entry name" value="Usp"/>
    <property type="match status" value="1"/>
</dbReference>
<keyword evidence="3" id="KW-1185">Reference proteome</keyword>
<dbReference type="AlphaFoldDB" id="A0A0R3TBX4"/>
<dbReference type="SUPFAM" id="SSF52402">
    <property type="entry name" value="Adenine nucleotide alpha hydrolases-like"/>
    <property type="match status" value="1"/>
</dbReference>
<feature type="domain" description="UspA" evidence="1">
    <location>
        <begin position="5"/>
        <end position="51"/>
    </location>
</feature>
<dbReference type="Proteomes" id="UP000278807">
    <property type="component" value="Unassembled WGS sequence"/>
</dbReference>
<dbReference type="InterPro" id="IPR006016">
    <property type="entry name" value="UspA"/>
</dbReference>
<evidence type="ECO:0000259" key="1">
    <source>
        <dbReference type="Pfam" id="PF00582"/>
    </source>
</evidence>
<protein>
    <submittedName>
        <fullName evidence="4">Usp domain-containing protein</fullName>
    </submittedName>
</protein>
<name>A0A0R3TBX4_RODNA</name>
<dbReference type="EMBL" id="UZAE01003309">
    <property type="protein sequence ID" value="VDO00421.1"/>
    <property type="molecule type" value="Genomic_DNA"/>
</dbReference>
<dbReference type="STRING" id="102285.A0A0R3TBX4"/>
<dbReference type="InterPro" id="IPR014729">
    <property type="entry name" value="Rossmann-like_a/b/a_fold"/>
</dbReference>
<reference evidence="2 3" key="2">
    <citation type="submission" date="2018-11" db="EMBL/GenBank/DDBJ databases">
        <authorList>
            <consortium name="Pathogen Informatics"/>
        </authorList>
    </citation>
    <scope>NUCLEOTIDE SEQUENCE [LARGE SCALE GENOMIC DNA]</scope>
</reference>
<evidence type="ECO:0000313" key="3">
    <source>
        <dbReference type="Proteomes" id="UP000278807"/>
    </source>
</evidence>
<dbReference type="Gene3D" id="3.40.50.620">
    <property type="entry name" value="HUPs"/>
    <property type="match status" value="1"/>
</dbReference>
<accession>A0A0R3TBX4</accession>
<reference evidence="4" key="1">
    <citation type="submission" date="2017-02" db="UniProtKB">
        <authorList>
            <consortium name="WormBaseParasite"/>
        </authorList>
    </citation>
    <scope>IDENTIFICATION</scope>
</reference>
<evidence type="ECO:0000313" key="4">
    <source>
        <dbReference type="WBParaSite" id="HNAJ_0000456301-mRNA-1"/>
    </source>
</evidence>